<dbReference type="Pfam" id="PF03198">
    <property type="entry name" value="Glyco_hydro_72"/>
    <property type="match status" value="1"/>
</dbReference>
<keyword evidence="2" id="KW-0325">Glycoprotein</keyword>
<evidence type="ECO:0000313" key="4">
    <source>
        <dbReference type="EMBL" id="RED38248.1"/>
    </source>
</evidence>
<keyword evidence="5" id="KW-1185">Reference proteome</keyword>
<dbReference type="InterPro" id="IPR017853">
    <property type="entry name" value="GH"/>
</dbReference>
<feature type="signal peptide" evidence="3">
    <location>
        <begin position="1"/>
        <end position="23"/>
    </location>
</feature>
<dbReference type="PROSITE" id="PS51257">
    <property type="entry name" value="PROKAR_LIPOPROTEIN"/>
    <property type="match status" value="1"/>
</dbReference>
<comment type="caution">
    <text evidence="4">The sequence shown here is derived from an EMBL/GenBank/DDBJ whole genome shotgun (WGS) entry which is preliminary data.</text>
</comment>
<dbReference type="SUPFAM" id="SSF51445">
    <property type="entry name" value="(Trans)glycosidases"/>
    <property type="match status" value="1"/>
</dbReference>
<keyword evidence="4" id="KW-0808">Transferase</keyword>
<evidence type="ECO:0000256" key="1">
    <source>
        <dbReference type="ARBA" id="ARBA00022729"/>
    </source>
</evidence>
<dbReference type="Proteomes" id="UP000256980">
    <property type="component" value="Unassembled WGS sequence"/>
</dbReference>
<sequence>MKQNLALIFTLCLALLVCGCSQSETIAITETTATKIELKDNWYYLNGEKFFIKAIGYEIGARPGQHPYEDEKKDHLELMKFDLDNIKKGGYNTIRTWSQFSEAQLKLVQESGLKLIMGLEVNPEEDYGDPKFINHCKIQLENILKYAPKYDCIITYLVINEPQTDHIHKVSAKAFKDLMKMMVDMIHEGHPNIPVTLSANAMISDWMDESMYDAYAYNCYGYNEGQTATMGFRDYIKGLNELNGLDKPFIITEFGHSVSPKGGFGSFGSRTLKEQSEGLVSNYRDLMDAGAVGMCPFYYADGWWKGGEKSIHNKEQPEEWFGFWGYKDVNDKYGSPRPVWFAMRDYMKGLIISPKNKTVHTNTTTIPLEFYNDATIKKIVVKNRDEIIYSKNITSEGYFADQLTINPVGMEAMELAFEFFDSEDNSVKNESIIILASKTAIELPKLTIEVTPEKDLNDVKVGSIKTKIETNENFKLIGDLIVSYNTHLGWDVGPQVSVSVNDQLDKKVITSENFFDIPDNCWVVNASAGISVRYGKFTFKIHDQKIIYRGDWAKEISR</sequence>
<dbReference type="GO" id="GO:0016740">
    <property type="term" value="F:transferase activity"/>
    <property type="evidence" value="ECO:0007669"/>
    <property type="project" value="UniProtKB-KW"/>
</dbReference>
<name>A0A3D9GPU3_9FLAO</name>
<dbReference type="Gene3D" id="3.20.20.80">
    <property type="entry name" value="Glycosidases"/>
    <property type="match status" value="1"/>
</dbReference>
<accession>A0A3D9GPU3</accession>
<evidence type="ECO:0000256" key="2">
    <source>
        <dbReference type="ARBA" id="ARBA00023180"/>
    </source>
</evidence>
<protein>
    <submittedName>
        <fullName evidence="4">Glucanosyltransferase</fullName>
    </submittedName>
</protein>
<reference evidence="4 5" key="1">
    <citation type="submission" date="2018-07" db="EMBL/GenBank/DDBJ databases">
        <title>Genomic Encyclopedia of Type Strains, Phase III (KMG-III): the genomes of soil and plant-associated and newly described type strains.</title>
        <authorList>
            <person name="Whitman W."/>
        </authorList>
    </citation>
    <scope>NUCLEOTIDE SEQUENCE [LARGE SCALE GENOMIC DNA]</scope>
    <source>
        <strain evidence="4 5">CECT 7946</strain>
    </source>
</reference>
<keyword evidence="1 3" id="KW-0732">Signal</keyword>
<feature type="chain" id="PRO_5017576741" evidence="3">
    <location>
        <begin position="24"/>
        <end position="558"/>
    </location>
</feature>
<evidence type="ECO:0000313" key="5">
    <source>
        <dbReference type="Proteomes" id="UP000256980"/>
    </source>
</evidence>
<dbReference type="OrthoDB" id="1205943at2"/>
<dbReference type="AlphaFoldDB" id="A0A3D9GPU3"/>
<proteinExistence type="predicted"/>
<dbReference type="RefSeq" id="WP_115818857.1">
    <property type="nucleotide sequence ID" value="NZ_QRDV01000011.1"/>
</dbReference>
<organism evidence="4 5">
    <name type="scientific">Winogradskyella eximia</name>
    <dbReference type="NCBI Taxonomy" id="262006"/>
    <lineage>
        <taxon>Bacteria</taxon>
        <taxon>Pseudomonadati</taxon>
        <taxon>Bacteroidota</taxon>
        <taxon>Flavobacteriia</taxon>
        <taxon>Flavobacteriales</taxon>
        <taxon>Flavobacteriaceae</taxon>
        <taxon>Winogradskyella</taxon>
    </lineage>
</organism>
<dbReference type="InterPro" id="IPR004886">
    <property type="entry name" value="Glucanosyltransferase"/>
</dbReference>
<gene>
    <name evidence="4" type="ORF">DFQ10_11169</name>
</gene>
<evidence type="ECO:0000256" key="3">
    <source>
        <dbReference type="SAM" id="SignalP"/>
    </source>
</evidence>
<dbReference type="EMBL" id="QRDV01000011">
    <property type="protein sequence ID" value="RED38248.1"/>
    <property type="molecule type" value="Genomic_DNA"/>
</dbReference>